<dbReference type="Gene3D" id="3.40.50.300">
    <property type="entry name" value="P-loop containing nucleotide triphosphate hydrolases"/>
    <property type="match status" value="1"/>
</dbReference>
<dbReference type="SUPFAM" id="SSF48024">
    <property type="entry name" value="N-terminal domain of DnaB helicase"/>
    <property type="match status" value="1"/>
</dbReference>
<evidence type="ECO:0000256" key="3">
    <source>
        <dbReference type="SAM" id="MobiDB-lite"/>
    </source>
</evidence>
<dbReference type="AlphaFoldDB" id="A0A7X0G3U6"/>
<dbReference type="GO" id="GO:0003677">
    <property type="term" value="F:DNA binding"/>
    <property type="evidence" value="ECO:0007669"/>
    <property type="project" value="UniProtKB-KW"/>
</dbReference>
<keyword evidence="2" id="KW-0238">DNA-binding</keyword>
<dbReference type="InterPro" id="IPR027417">
    <property type="entry name" value="P-loop_NTPase"/>
</dbReference>
<gene>
    <name evidence="5" type="ORF">BKA00_005817</name>
</gene>
<dbReference type="EMBL" id="JACHMQ010000001">
    <property type="protein sequence ID" value="MBB6398903.1"/>
    <property type="molecule type" value="Genomic_DNA"/>
</dbReference>
<name>A0A7X0G3U6_9ACTN</name>
<reference evidence="5 6" key="1">
    <citation type="submission" date="2020-08" db="EMBL/GenBank/DDBJ databases">
        <title>Sequencing the genomes of 1000 actinobacteria strains.</title>
        <authorList>
            <person name="Klenk H.-P."/>
        </authorList>
    </citation>
    <scope>NUCLEOTIDE SEQUENCE [LARGE SCALE GENOMIC DNA]</scope>
    <source>
        <strain evidence="5 6">DSM 43675</strain>
    </source>
</reference>
<dbReference type="Pfam" id="PF00772">
    <property type="entry name" value="DnaB"/>
    <property type="match status" value="1"/>
</dbReference>
<dbReference type="GO" id="GO:0005524">
    <property type="term" value="F:ATP binding"/>
    <property type="evidence" value="ECO:0007669"/>
    <property type="project" value="InterPro"/>
</dbReference>
<evidence type="ECO:0000313" key="6">
    <source>
        <dbReference type="Proteomes" id="UP000546324"/>
    </source>
</evidence>
<feature type="region of interest" description="Disordered" evidence="3">
    <location>
        <begin position="493"/>
        <end position="512"/>
    </location>
</feature>
<dbReference type="SUPFAM" id="SSF52540">
    <property type="entry name" value="P-loop containing nucleoside triphosphate hydrolases"/>
    <property type="match status" value="1"/>
</dbReference>
<dbReference type="GO" id="GO:0006260">
    <property type="term" value="P:DNA replication"/>
    <property type="evidence" value="ECO:0007669"/>
    <property type="project" value="UniProtKB-KW"/>
</dbReference>
<comment type="caution">
    <text evidence="5">The sequence shown here is derived from an EMBL/GenBank/DDBJ whole genome shotgun (WGS) entry which is preliminary data.</text>
</comment>
<organism evidence="5 6">
    <name type="scientific">Actinomadura coerulea</name>
    <dbReference type="NCBI Taxonomy" id="46159"/>
    <lineage>
        <taxon>Bacteria</taxon>
        <taxon>Bacillati</taxon>
        <taxon>Actinomycetota</taxon>
        <taxon>Actinomycetes</taxon>
        <taxon>Streptosporangiales</taxon>
        <taxon>Thermomonosporaceae</taxon>
        <taxon>Actinomadura</taxon>
    </lineage>
</organism>
<dbReference type="InterPro" id="IPR007693">
    <property type="entry name" value="DNA_helicase_DnaB-like_N"/>
</dbReference>
<proteinExistence type="predicted"/>
<dbReference type="GO" id="GO:0003678">
    <property type="term" value="F:DNA helicase activity"/>
    <property type="evidence" value="ECO:0007669"/>
    <property type="project" value="InterPro"/>
</dbReference>
<dbReference type="PANTHER" id="PTHR30153">
    <property type="entry name" value="REPLICATIVE DNA HELICASE DNAB"/>
    <property type="match status" value="1"/>
</dbReference>
<evidence type="ECO:0000259" key="4">
    <source>
        <dbReference type="Pfam" id="PF00772"/>
    </source>
</evidence>
<evidence type="ECO:0000256" key="2">
    <source>
        <dbReference type="ARBA" id="ARBA00023125"/>
    </source>
</evidence>
<dbReference type="InterPro" id="IPR016136">
    <property type="entry name" value="DNA_helicase_N/primase_C"/>
</dbReference>
<dbReference type="GO" id="GO:0005829">
    <property type="term" value="C:cytosol"/>
    <property type="evidence" value="ECO:0007669"/>
    <property type="project" value="TreeGrafter"/>
</dbReference>
<accession>A0A7X0G3U6</accession>
<keyword evidence="1" id="KW-0235">DNA replication</keyword>
<keyword evidence="6" id="KW-1185">Reference proteome</keyword>
<dbReference type="RefSeq" id="WP_185030320.1">
    <property type="nucleotide sequence ID" value="NZ_JACHMQ010000001.1"/>
</dbReference>
<protein>
    <recommendedName>
        <fullName evidence="4">DNA helicase DnaB-like N-terminal domain-containing protein</fullName>
    </recommendedName>
</protein>
<dbReference type="Gene3D" id="1.10.860.10">
    <property type="entry name" value="DNAb Helicase, Chain A"/>
    <property type="match status" value="1"/>
</dbReference>
<dbReference type="InterPro" id="IPR036185">
    <property type="entry name" value="DNA_heli_DnaB-like_N_sf"/>
</dbReference>
<evidence type="ECO:0000256" key="1">
    <source>
        <dbReference type="ARBA" id="ARBA00022705"/>
    </source>
</evidence>
<dbReference type="Proteomes" id="UP000546324">
    <property type="component" value="Unassembled WGS sequence"/>
</dbReference>
<dbReference type="PANTHER" id="PTHR30153:SF2">
    <property type="entry name" value="REPLICATIVE DNA HELICASE"/>
    <property type="match status" value="1"/>
</dbReference>
<feature type="domain" description="DNA helicase DnaB-like N-terminal" evidence="4">
    <location>
        <begin position="10"/>
        <end position="116"/>
    </location>
</feature>
<evidence type="ECO:0000313" key="5">
    <source>
        <dbReference type="EMBL" id="MBB6398903.1"/>
    </source>
</evidence>
<sequence length="512" mass="55666">MSGEEWDAYPNDVETEGHVLGAMMLAEHVIPDVYRVLGDQFNERDTVFYRPAHWIIYRTVITMWDVGAQPDAVTVAKALQDAGALGRVGGPVKLHDLIERVPTVANAGKYAEILQDVYRRRRVAVLREALRDASPDRARELTEEWTAAEALLQGTAGGTVPGRSWQPVDLGPILRGQHKRAVPTVGVARSDGLQFLYPGKEHSVIGEMESGKSWFCLASCAAELVEGNHVLYIHFEETDPTDTVERLQLLGVSAAVMLERFRFVGPDEPVRPDLLAALLDPAPTLAVLDGVNEAMSLHGHEIRQEDGAAAFRRHLVKPCTAVGAAVLAADHVVKDREKQGRGPLGSVHKGNAVNGSLILIENAEPFGRGQRGRSHVFVTKDRPGHLRGHGRATKTPGKTFMGELVVDDTRTEWDGLSLRIWAPADRDEDTAPADPHADDDEHVLDVVRTLVSAGEVATLRAVRAKSRFGNEKTADCLTRLVIDGRLVEEPGERKARTFVPTGSGSLSGGGSS</sequence>